<evidence type="ECO:0000313" key="7">
    <source>
        <dbReference type="EMBL" id="OGG09058.1"/>
    </source>
</evidence>
<dbReference type="InterPro" id="IPR013766">
    <property type="entry name" value="Thioredoxin_domain"/>
</dbReference>
<dbReference type="SUPFAM" id="SSF52833">
    <property type="entry name" value="Thioredoxin-like"/>
    <property type="match status" value="1"/>
</dbReference>
<evidence type="ECO:0000259" key="6">
    <source>
        <dbReference type="PROSITE" id="PS51352"/>
    </source>
</evidence>
<dbReference type="PANTHER" id="PTHR13887:SF14">
    <property type="entry name" value="DISULFIDE BOND FORMATION PROTEIN D"/>
    <property type="match status" value="1"/>
</dbReference>
<name>A0A1F5Z9B4_9BACT</name>
<dbReference type="InterPro" id="IPR036249">
    <property type="entry name" value="Thioredoxin-like_sf"/>
</dbReference>
<keyword evidence="2" id="KW-0732">Signal</keyword>
<dbReference type="Proteomes" id="UP000176854">
    <property type="component" value="Unassembled WGS sequence"/>
</dbReference>
<dbReference type="Gene3D" id="3.40.30.10">
    <property type="entry name" value="Glutaredoxin"/>
    <property type="match status" value="1"/>
</dbReference>
<evidence type="ECO:0000256" key="3">
    <source>
        <dbReference type="ARBA" id="ARBA00023002"/>
    </source>
</evidence>
<evidence type="ECO:0000256" key="4">
    <source>
        <dbReference type="ARBA" id="ARBA00023157"/>
    </source>
</evidence>
<keyword evidence="4" id="KW-1015">Disulfide bond</keyword>
<evidence type="ECO:0000256" key="5">
    <source>
        <dbReference type="ARBA" id="ARBA00023284"/>
    </source>
</evidence>
<organism evidence="7 8">
    <name type="scientific">Candidatus Gottesmanbacteria bacterium RBG_16_43_7</name>
    <dbReference type="NCBI Taxonomy" id="1798373"/>
    <lineage>
        <taxon>Bacteria</taxon>
        <taxon>Candidatus Gottesmaniibacteriota</taxon>
    </lineage>
</organism>
<dbReference type="PROSITE" id="PS51352">
    <property type="entry name" value="THIOREDOXIN_2"/>
    <property type="match status" value="1"/>
</dbReference>
<evidence type="ECO:0000256" key="1">
    <source>
        <dbReference type="ARBA" id="ARBA00005791"/>
    </source>
</evidence>
<proteinExistence type="inferred from homology"/>
<gene>
    <name evidence="7" type="ORF">A2154_03360</name>
</gene>
<protein>
    <recommendedName>
        <fullName evidence="6">Thioredoxin domain-containing protein</fullName>
    </recommendedName>
</protein>
<dbReference type="Pfam" id="PF13462">
    <property type="entry name" value="Thioredoxin_4"/>
    <property type="match status" value="1"/>
</dbReference>
<feature type="non-terminal residue" evidence="7">
    <location>
        <position position="1"/>
    </location>
</feature>
<keyword evidence="5" id="KW-0676">Redox-active center</keyword>
<evidence type="ECO:0000256" key="2">
    <source>
        <dbReference type="ARBA" id="ARBA00022729"/>
    </source>
</evidence>
<accession>A0A1F5Z9B4</accession>
<comment type="similarity">
    <text evidence="1">Belongs to the thioredoxin family. DsbA subfamily.</text>
</comment>
<dbReference type="EMBL" id="MFJC01000029">
    <property type="protein sequence ID" value="OGG09058.1"/>
    <property type="molecule type" value="Genomic_DNA"/>
</dbReference>
<dbReference type="STRING" id="1798373.A2154_03360"/>
<reference evidence="7 8" key="1">
    <citation type="journal article" date="2016" name="Nat. Commun.">
        <title>Thousands of microbial genomes shed light on interconnected biogeochemical processes in an aquifer system.</title>
        <authorList>
            <person name="Anantharaman K."/>
            <person name="Brown C.T."/>
            <person name="Hug L.A."/>
            <person name="Sharon I."/>
            <person name="Castelle C.J."/>
            <person name="Probst A.J."/>
            <person name="Thomas B.C."/>
            <person name="Singh A."/>
            <person name="Wilkins M.J."/>
            <person name="Karaoz U."/>
            <person name="Brodie E.L."/>
            <person name="Williams K.H."/>
            <person name="Hubbard S.S."/>
            <person name="Banfield J.F."/>
        </authorList>
    </citation>
    <scope>NUCLEOTIDE SEQUENCE [LARGE SCALE GENOMIC DNA]</scope>
</reference>
<dbReference type="AlphaFoldDB" id="A0A1F5Z9B4"/>
<comment type="caution">
    <text evidence="7">The sequence shown here is derived from an EMBL/GenBank/DDBJ whole genome shotgun (WGS) entry which is preliminary data.</text>
</comment>
<keyword evidence="3" id="KW-0560">Oxidoreductase</keyword>
<dbReference type="GO" id="GO:0016491">
    <property type="term" value="F:oxidoreductase activity"/>
    <property type="evidence" value="ECO:0007669"/>
    <property type="project" value="UniProtKB-KW"/>
</dbReference>
<sequence>ASATLVEFSDFQCPACAAFQPTVKEILSKYGSKIRFIYRHFPLQQHQFSYPSALAAEAAGLQGKFWEMHDLLFENQNSLSENTGGDLASKLKLDMDQFTSDLKSKEVKDRVDRDRADGIRLGIDATPTFYLNAVKLNLQNPQDLIAQVESALQIR</sequence>
<evidence type="ECO:0000313" key="8">
    <source>
        <dbReference type="Proteomes" id="UP000176854"/>
    </source>
</evidence>
<feature type="domain" description="Thioredoxin" evidence="6">
    <location>
        <begin position="1"/>
        <end position="153"/>
    </location>
</feature>
<dbReference type="InterPro" id="IPR012336">
    <property type="entry name" value="Thioredoxin-like_fold"/>
</dbReference>
<dbReference type="PANTHER" id="PTHR13887">
    <property type="entry name" value="GLUTATHIONE S-TRANSFERASE KAPPA"/>
    <property type="match status" value="1"/>
</dbReference>